<dbReference type="Proteomes" id="UP000772434">
    <property type="component" value="Unassembled WGS sequence"/>
</dbReference>
<dbReference type="SUPFAM" id="SSF52540">
    <property type="entry name" value="P-loop containing nucleoside triphosphate hydrolases"/>
    <property type="match status" value="1"/>
</dbReference>
<accession>A0A9P5UFW4</accession>
<protein>
    <recommendedName>
        <fullName evidence="3">Nephrocystin 3-like N-terminal domain-containing protein</fullName>
    </recommendedName>
</protein>
<organism evidence="4 5">
    <name type="scientific">Rhodocollybia butyracea</name>
    <dbReference type="NCBI Taxonomy" id="206335"/>
    <lineage>
        <taxon>Eukaryota</taxon>
        <taxon>Fungi</taxon>
        <taxon>Dikarya</taxon>
        <taxon>Basidiomycota</taxon>
        <taxon>Agaricomycotina</taxon>
        <taxon>Agaricomycetes</taxon>
        <taxon>Agaricomycetidae</taxon>
        <taxon>Agaricales</taxon>
        <taxon>Marasmiineae</taxon>
        <taxon>Omphalotaceae</taxon>
        <taxon>Rhodocollybia</taxon>
    </lineage>
</organism>
<dbReference type="InterPro" id="IPR027417">
    <property type="entry name" value="P-loop_NTPase"/>
</dbReference>
<dbReference type="OrthoDB" id="5967843at2759"/>
<feature type="compositionally biased region" description="Polar residues" evidence="2">
    <location>
        <begin position="82"/>
        <end position="91"/>
    </location>
</feature>
<feature type="compositionally biased region" description="Polar residues" evidence="2">
    <location>
        <begin position="51"/>
        <end position="71"/>
    </location>
</feature>
<gene>
    <name evidence="4" type="ORF">BDP27DRAFT_1499306</name>
</gene>
<reference evidence="4" key="1">
    <citation type="submission" date="2020-11" db="EMBL/GenBank/DDBJ databases">
        <authorList>
            <consortium name="DOE Joint Genome Institute"/>
            <person name="Ahrendt S."/>
            <person name="Riley R."/>
            <person name="Andreopoulos W."/>
            <person name="Labutti K."/>
            <person name="Pangilinan J."/>
            <person name="Ruiz-Duenas F.J."/>
            <person name="Barrasa J.M."/>
            <person name="Sanchez-Garcia M."/>
            <person name="Camarero S."/>
            <person name="Miyauchi S."/>
            <person name="Serrano A."/>
            <person name="Linde D."/>
            <person name="Babiker R."/>
            <person name="Drula E."/>
            <person name="Ayuso-Fernandez I."/>
            <person name="Pacheco R."/>
            <person name="Padilla G."/>
            <person name="Ferreira P."/>
            <person name="Barriuso J."/>
            <person name="Kellner H."/>
            <person name="Castanera R."/>
            <person name="Alfaro M."/>
            <person name="Ramirez L."/>
            <person name="Pisabarro A.G."/>
            <person name="Kuo A."/>
            <person name="Tritt A."/>
            <person name="Lipzen A."/>
            <person name="He G."/>
            <person name="Yan M."/>
            <person name="Ng V."/>
            <person name="Cullen D."/>
            <person name="Martin F."/>
            <person name="Rosso M.-N."/>
            <person name="Henrissat B."/>
            <person name="Hibbett D."/>
            <person name="Martinez A.T."/>
            <person name="Grigoriev I.V."/>
        </authorList>
    </citation>
    <scope>NUCLEOTIDE SEQUENCE</scope>
    <source>
        <strain evidence="4">AH 40177</strain>
    </source>
</reference>
<keyword evidence="5" id="KW-1185">Reference proteome</keyword>
<feature type="region of interest" description="Disordered" evidence="2">
    <location>
        <begin position="51"/>
        <end position="91"/>
    </location>
</feature>
<sequence>MSFFERSSGFQLNGGNFYNVAGDMNIERPVEDSCTRSSDVRVSGIQRSDTGSVRYTPYSNSTRPWGQSSAHACSRREEHAETSSTSGTFIASPTTESWLTTFDYISLPEHIPESQLPETTVSLYPDSEQFFSLTSPPIPINPNFYTLDRAISYPPTDIGLQINGFPSRHTDLYTERLGIYLPHEYVQPTKYIQPTTTINGGIFVGHTRSGEKGIDKLHSAAALEALHDSADSFPQPRCHPETRTKMLEDLQEWSQGTDPTSSILWLFGPAGAGKSAIMQTLSRQLQSTGRLGGCFFFKRAHPTRGNAKALFVTVAYQLALDVPELKGLISQVVERNPSVLARSIEIQLQKLISEPSRMHPDSSNSSNDTHRWSG</sequence>
<evidence type="ECO:0000313" key="4">
    <source>
        <dbReference type="EMBL" id="KAF9077704.1"/>
    </source>
</evidence>
<dbReference type="InterPro" id="IPR056884">
    <property type="entry name" value="NPHP3-like_N"/>
</dbReference>
<dbReference type="Pfam" id="PF24883">
    <property type="entry name" value="NPHP3_N"/>
    <property type="match status" value="1"/>
</dbReference>
<evidence type="ECO:0000256" key="1">
    <source>
        <dbReference type="ARBA" id="ARBA00022737"/>
    </source>
</evidence>
<evidence type="ECO:0000256" key="2">
    <source>
        <dbReference type="SAM" id="MobiDB-lite"/>
    </source>
</evidence>
<evidence type="ECO:0000259" key="3">
    <source>
        <dbReference type="Pfam" id="PF24883"/>
    </source>
</evidence>
<proteinExistence type="predicted"/>
<evidence type="ECO:0000313" key="5">
    <source>
        <dbReference type="Proteomes" id="UP000772434"/>
    </source>
</evidence>
<keyword evidence="1" id="KW-0677">Repeat</keyword>
<feature type="domain" description="Nephrocystin 3-like N-terminal" evidence="3">
    <location>
        <begin position="248"/>
        <end position="356"/>
    </location>
</feature>
<name>A0A9P5UFW4_9AGAR</name>
<dbReference type="EMBL" id="JADNRY010000003">
    <property type="protein sequence ID" value="KAF9077704.1"/>
    <property type="molecule type" value="Genomic_DNA"/>
</dbReference>
<comment type="caution">
    <text evidence="4">The sequence shown here is derived from an EMBL/GenBank/DDBJ whole genome shotgun (WGS) entry which is preliminary data.</text>
</comment>
<feature type="region of interest" description="Disordered" evidence="2">
    <location>
        <begin position="355"/>
        <end position="374"/>
    </location>
</feature>
<dbReference type="AlphaFoldDB" id="A0A9P5UFW4"/>